<dbReference type="AlphaFoldDB" id="A0A3B1C9E6"/>
<evidence type="ECO:0000313" key="3">
    <source>
        <dbReference type="EMBL" id="VAX13467.1"/>
    </source>
</evidence>
<sequence length="243" mass="25748">MFVKLGGNIWLVLTAVLVFPAMLYLTRQGPADLDGHAEQVGINRSEILPIPKQEHKQRVPAIGSTARDMSSESTGSPGNAANSYPDPAANSGISSDPAIDKPAAPAPRRAETYRSDNEPSLSSEIYTQEPTNPAVESRTVNTDTVNYYSVGSTAVAQKMASPAAVESPAATGTSGSHQKQTGSNNVTTRSNTIASVDNSILSPLYTAKIQQPQKSKPKCPPVYMAVNAYARNMRIAMGCNDNP</sequence>
<feature type="compositionally biased region" description="Polar residues" evidence="1">
    <location>
        <begin position="170"/>
        <end position="191"/>
    </location>
</feature>
<feature type="compositionally biased region" description="Polar residues" evidence="1">
    <location>
        <begin position="67"/>
        <end position="82"/>
    </location>
</feature>
<organism evidence="3">
    <name type="scientific">hydrothermal vent metagenome</name>
    <dbReference type="NCBI Taxonomy" id="652676"/>
    <lineage>
        <taxon>unclassified sequences</taxon>
        <taxon>metagenomes</taxon>
        <taxon>ecological metagenomes</taxon>
    </lineage>
</organism>
<evidence type="ECO:0000256" key="2">
    <source>
        <dbReference type="SAM" id="Phobius"/>
    </source>
</evidence>
<feature type="region of interest" description="Disordered" evidence="1">
    <location>
        <begin position="48"/>
        <end position="140"/>
    </location>
</feature>
<evidence type="ECO:0000256" key="1">
    <source>
        <dbReference type="SAM" id="MobiDB-lite"/>
    </source>
</evidence>
<proteinExistence type="predicted"/>
<keyword evidence="2" id="KW-0472">Membrane</keyword>
<dbReference type="EMBL" id="UOFZ01000119">
    <property type="protein sequence ID" value="VAX13467.1"/>
    <property type="molecule type" value="Genomic_DNA"/>
</dbReference>
<feature type="compositionally biased region" description="Basic and acidic residues" evidence="1">
    <location>
        <begin position="108"/>
        <end position="117"/>
    </location>
</feature>
<keyword evidence="2" id="KW-1133">Transmembrane helix</keyword>
<name>A0A3B1C9E6_9ZZZZ</name>
<feature type="transmembrane region" description="Helical" evidence="2">
    <location>
        <begin position="6"/>
        <end position="25"/>
    </location>
</feature>
<keyword evidence="2" id="KW-0812">Transmembrane</keyword>
<feature type="region of interest" description="Disordered" evidence="1">
    <location>
        <begin position="166"/>
        <end position="191"/>
    </location>
</feature>
<protein>
    <submittedName>
        <fullName evidence="3">Uncharacterized protein</fullName>
    </submittedName>
</protein>
<gene>
    <name evidence="3" type="ORF">MNBD_GAMMA24-714</name>
</gene>
<accession>A0A3B1C9E6</accession>
<reference evidence="3" key="1">
    <citation type="submission" date="2018-06" db="EMBL/GenBank/DDBJ databases">
        <authorList>
            <person name="Zhirakovskaya E."/>
        </authorList>
    </citation>
    <scope>NUCLEOTIDE SEQUENCE</scope>
</reference>
<feature type="compositionally biased region" description="Polar residues" evidence="1">
    <location>
        <begin position="118"/>
        <end position="131"/>
    </location>
</feature>